<protein>
    <submittedName>
        <fullName evidence="1">Uncharacterized protein</fullName>
    </submittedName>
</protein>
<proteinExistence type="predicted"/>
<keyword evidence="2" id="KW-1185">Reference proteome</keyword>
<reference evidence="2" key="2">
    <citation type="journal article" date="2018" name="Mol. Plant Microbe Interact.">
        <title>Genome sequence resources for the wheat stripe rust pathogen (Puccinia striiformis f. sp. tritici) and the barley stripe rust pathogen (Puccinia striiformis f. sp. hordei).</title>
        <authorList>
            <person name="Xia C."/>
            <person name="Wang M."/>
            <person name="Yin C."/>
            <person name="Cornejo O.E."/>
            <person name="Hulbert S.H."/>
            <person name="Chen X."/>
        </authorList>
    </citation>
    <scope>NUCLEOTIDE SEQUENCE [LARGE SCALE GENOMIC DNA]</scope>
    <source>
        <strain evidence="2">93-210</strain>
    </source>
</reference>
<name>A0ACC0E1X5_9BASI</name>
<dbReference type="Proteomes" id="UP001060170">
    <property type="component" value="Chromosome 11"/>
</dbReference>
<accession>A0ACC0E1X5</accession>
<dbReference type="EMBL" id="CM045875">
    <property type="protein sequence ID" value="KAI7943798.1"/>
    <property type="molecule type" value="Genomic_DNA"/>
</dbReference>
<organism evidence="1 2">
    <name type="scientific">Puccinia striiformis f. sp. tritici</name>
    <dbReference type="NCBI Taxonomy" id="168172"/>
    <lineage>
        <taxon>Eukaryota</taxon>
        <taxon>Fungi</taxon>
        <taxon>Dikarya</taxon>
        <taxon>Basidiomycota</taxon>
        <taxon>Pucciniomycotina</taxon>
        <taxon>Pucciniomycetes</taxon>
        <taxon>Pucciniales</taxon>
        <taxon>Pucciniaceae</taxon>
        <taxon>Puccinia</taxon>
    </lineage>
</organism>
<gene>
    <name evidence="1" type="ORF">MJO28_011326</name>
</gene>
<evidence type="ECO:0000313" key="1">
    <source>
        <dbReference type="EMBL" id="KAI7943798.1"/>
    </source>
</evidence>
<comment type="caution">
    <text evidence="1">The sequence shown here is derived from an EMBL/GenBank/DDBJ whole genome shotgun (WGS) entry which is preliminary data.</text>
</comment>
<reference evidence="2" key="1">
    <citation type="journal article" date="2018" name="BMC Genomics">
        <title>Genomic insights into host adaptation between the wheat stripe rust pathogen (Puccinia striiformis f. sp. tritici) and the barley stripe rust pathogen (Puccinia striiformis f. sp. hordei).</title>
        <authorList>
            <person name="Xia C."/>
            <person name="Wang M."/>
            <person name="Yin C."/>
            <person name="Cornejo O.E."/>
            <person name="Hulbert S.H."/>
            <person name="Chen X."/>
        </authorList>
    </citation>
    <scope>NUCLEOTIDE SEQUENCE [LARGE SCALE GENOMIC DNA]</scope>
    <source>
        <strain evidence="2">93-210</strain>
    </source>
</reference>
<evidence type="ECO:0000313" key="2">
    <source>
        <dbReference type="Proteomes" id="UP001060170"/>
    </source>
</evidence>
<sequence length="356" mass="42999">MMSREFRLPYFGPKKLPSTRKSIKPGDIPTPLNHLLPQVYTIINNRQRQFKRTERDRPQAWWRLVEHRKPTRWCLYRNLIKHAKWFDALHPSKIHPQSPILTNWIRSQFREHRSIRTVPHAQEILRQAYSLLTRLVNSKYGDPDDLNQTIYDRDQLLETQNRKIWGKVYKAQLDARRPPTPIMTGRFLRPSVLNGPLPRLAHQPLHISMMMSSRRKARERRMIEHRHLQEKLDTIRTESAFDSVLQPHHRNIFEQELKSEVKGILDRLDVINNSFRLEKQREKRVYSRELLDKIEAARRRRPIVMAERNRWKRTKTRLMELDYVVQDDDDQNHDQDKNRSGEGKRFCLPEPEFWTK</sequence>
<reference evidence="1 2" key="3">
    <citation type="journal article" date="2022" name="Microbiol. Spectr.">
        <title>Folding features and dynamics of 3D genome architecture in plant fungal pathogens.</title>
        <authorList>
            <person name="Xia C."/>
        </authorList>
    </citation>
    <scope>NUCLEOTIDE SEQUENCE [LARGE SCALE GENOMIC DNA]</scope>
    <source>
        <strain evidence="1 2">93-210</strain>
    </source>
</reference>